<evidence type="ECO:0000256" key="3">
    <source>
        <dbReference type="ARBA" id="ARBA00022448"/>
    </source>
</evidence>
<sequence length="246" mass="25522">MLGLSLEAIGIALVTALAAGFVRGLAGFGLSVVIVPVLALTIAPREAVLVGNISLFLIGLTDIGRIRREADRSAIPITLLALAFMPLGLWALVTLSADWARLLIALVSLGAFVLVVVPLGKIAMPRKPAMGLSGFFTGFFGGFAGMPGPGMAPFYLRGRLPPREARASMMAIFLVLTPLSSALFIALGVGGMREVLLALLLFPAVLVGDLMGHAAFGRVTPRQWQVSVALVLGGAAAGAVWKLLEG</sequence>
<organism evidence="9 10">
    <name type="scientific">Qipengyuania nanhaisediminis</name>
    <dbReference type="NCBI Taxonomy" id="604088"/>
    <lineage>
        <taxon>Bacteria</taxon>
        <taxon>Pseudomonadati</taxon>
        <taxon>Pseudomonadota</taxon>
        <taxon>Alphaproteobacteria</taxon>
        <taxon>Sphingomonadales</taxon>
        <taxon>Erythrobacteraceae</taxon>
        <taxon>Qipengyuania</taxon>
    </lineage>
</organism>
<protein>
    <recommendedName>
        <fullName evidence="8">Probable membrane transporter protein</fullName>
    </recommendedName>
</protein>
<dbReference type="Proteomes" id="UP000199331">
    <property type="component" value="Unassembled WGS sequence"/>
</dbReference>
<evidence type="ECO:0000256" key="6">
    <source>
        <dbReference type="ARBA" id="ARBA00022989"/>
    </source>
</evidence>
<feature type="transmembrane region" description="Helical" evidence="8">
    <location>
        <begin position="222"/>
        <end position="244"/>
    </location>
</feature>
<evidence type="ECO:0000256" key="5">
    <source>
        <dbReference type="ARBA" id="ARBA00022692"/>
    </source>
</evidence>
<dbReference type="InterPro" id="IPR002781">
    <property type="entry name" value="TM_pro_TauE-like"/>
</dbReference>
<reference evidence="10" key="1">
    <citation type="submission" date="2016-10" db="EMBL/GenBank/DDBJ databases">
        <authorList>
            <person name="Varghese N."/>
            <person name="Submissions S."/>
        </authorList>
    </citation>
    <scope>NUCLEOTIDE SEQUENCE [LARGE SCALE GENOMIC DNA]</scope>
    <source>
        <strain evidence="10">CGMCC 1.7715</strain>
    </source>
</reference>
<name>A0A1I5KP57_9SPHN</name>
<evidence type="ECO:0000256" key="4">
    <source>
        <dbReference type="ARBA" id="ARBA00022475"/>
    </source>
</evidence>
<evidence type="ECO:0000313" key="10">
    <source>
        <dbReference type="Proteomes" id="UP000199331"/>
    </source>
</evidence>
<evidence type="ECO:0000313" key="9">
    <source>
        <dbReference type="EMBL" id="SFO86795.1"/>
    </source>
</evidence>
<keyword evidence="7 8" id="KW-0472">Membrane</keyword>
<comment type="similarity">
    <text evidence="2 8">Belongs to the 4-toluene sulfonate uptake permease (TSUP) (TC 2.A.102) family.</text>
</comment>
<dbReference type="EMBL" id="FOWZ01000001">
    <property type="protein sequence ID" value="SFO86795.1"/>
    <property type="molecule type" value="Genomic_DNA"/>
</dbReference>
<proteinExistence type="inferred from homology"/>
<dbReference type="RefSeq" id="WP_090476861.1">
    <property type="nucleotide sequence ID" value="NZ_FOWZ01000001.1"/>
</dbReference>
<evidence type="ECO:0000256" key="2">
    <source>
        <dbReference type="ARBA" id="ARBA00009142"/>
    </source>
</evidence>
<accession>A0A1I5KP57</accession>
<dbReference type="OrthoDB" id="7345770at2"/>
<feature type="transmembrane region" description="Helical" evidence="8">
    <location>
        <begin position="28"/>
        <end position="61"/>
    </location>
</feature>
<feature type="transmembrane region" description="Helical" evidence="8">
    <location>
        <begin position="73"/>
        <end position="93"/>
    </location>
</feature>
<keyword evidence="6 8" id="KW-1133">Transmembrane helix</keyword>
<evidence type="ECO:0000256" key="8">
    <source>
        <dbReference type="RuleBase" id="RU363041"/>
    </source>
</evidence>
<feature type="transmembrane region" description="Helical" evidence="8">
    <location>
        <begin position="167"/>
        <end position="189"/>
    </location>
</feature>
<keyword evidence="5 8" id="KW-0812">Transmembrane</keyword>
<dbReference type="Pfam" id="PF01925">
    <property type="entry name" value="TauE"/>
    <property type="match status" value="1"/>
</dbReference>
<dbReference type="AlphaFoldDB" id="A0A1I5KP57"/>
<gene>
    <name evidence="9" type="ORF">SAMN04488060_0418</name>
</gene>
<dbReference type="GO" id="GO:0005886">
    <property type="term" value="C:plasma membrane"/>
    <property type="evidence" value="ECO:0007669"/>
    <property type="project" value="UniProtKB-SubCell"/>
</dbReference>
<evidence type="ECO:0000256" key="1">
    <source>
        <dbReference type="ARBA" id="ARBA00004651"/>
    </source>
</evidence>
<feature type="transmembrane region" description="Helical" evidence="8">
    <location>
        <begin position="99"/>
        <end position="117"/>
    </location>
</feature>
<dbReference type="InterPro" id="IPR052017">
    <property type="entry name" value="TSUP"/>
</dbReference>
<dbReference type="STRING" id="604088.SAMN04488060_0418"/>
<evidence type="ECO:0000256" key="7">
    <source>
        <dbReference type="ARBA" id="ARBA00023136"/>
    </source>
</evidence>
<keyword evidence="4 8" id="KW-1003">Cell membrane</keyword>
<feature type="transmembrane region" description="Helical" evidence="8">
    <location>
        <begin position="196"/>
        <end position="216"/>
    </location>
</feature>
<feature type="transmembrane region" description="Helical" evidence="8">
    <location>
        <begin position="129"/>
        <end position="147"/>
    </location>
</feature>
<comment type="subcellular location">
    <subcellularLocation>
        <location evidence="1 8">Cell membrane</location>
        <topology evidence="1 8">Multi-pass membrane protein</topology>
    </subcellularLocation>
</comment>
<keyword evidence="3" id="KW-0813">Transport</keyword>
<dbReference type="PANTHER" id="PTHR30269:SF37">
    <property type="entry name" value="MEMBRANE TRANSPORTER PROTEIN"/>
    <property type="match status" value="1"/>
</dbReference>
<dbReference type="PANTHER" id="PTHR30269">
    <property type="entry name" value="TRANSMEMBRANE PROTEIN YFCA"/>
    <property type="match status" value="1"/>
</dbReference>
<keyword evidence="10" id="KW-1185">Reference proteome</keyword>